<dbReference type="InterPro" id="IPR051448">
    <property type="entry name" value="CdaR-like_regulators"/>
</dbReference>
<reference evidence="2 3" key="1">
    <citation type="submission" date="2016-11" db="EMBL/GenBank/DDBJ databases">
        <authorList>
            <person name="Jaros S."/>
            <person name="Januszkiewicz K."/>
            <person name="Wedrychowicz H."/>
        </authorList>
    </citation>
    <scope>NUCLEOTIDE SEQUENCE [LARGE SCALE GENOMIC DNA]</scope>
    <source>
        <strain evidence="2 3">DSM 15970</strain>
    </source>
</reference>
<evidence type="ECO:0000313" key="2">
    <source>
        <dbReference type="EMBL" id="SHJ53829.1"/>
    </source>
</evidence>
<dbReference type="InterPro" id="IPR042070">
    <property type="entry name" value="PucR_C-HTH_sf"/>
</dbReference>
<dbReference type="Pfam" id="PF13556">
    <property type="entry name" value="HTH_30"/>
    <property type="match status" value="1"/>
</dbReference>
<evidence type="ECO:0000259" key="1">
    <source>
        <dbReference type="Pfam" id="PF13556"/>
    </source>
</evidence>
<keyword evidence="3" id="KW-1185">Reference proteome</keyword>
<dbReference type="InterPro" id="IPR025736">
    <property type="entry name" value="PucR_C-HTH_dom"/>
</dbReference>
<gene>
    <name evidence="2" type="ORF">SAMN02745691_02120</name>
</gene>
<evidence type="ECO:0000313" key="3">
    <source>
        <dbReference type="Proteomes" id="UP000184342"/>
    </source>
</evidence>
<dbReference type="Proteomes" id="UP000184342">
    <property type="component" value="Unassembled WGS sequence"/>
</dbReference>
<accession>A0A1M6K4G0</accession>
<organism evidence="2 3">
    <name type="scientific">Parasporobacterium paucivorans DSM 15970</name>
    <dbReference type="NCBI Taxonomy" id="1122934"/>
    <lineage>
        <taxon>Bacteria</taxon>
        <taxon>Bacillati</taxon>
        <taxon>Bacillota</taxon>
        <taxon>Clostridia</taxon>
        <taxon>Lachnospirales</taxon>
        <taxon>Lachnospiraceae</taxon>
        <taxon>Parasporobacterium</taxon>
    </lineage>
</organism>
<dbReference type="Gene3D" id="1.10.10.2840">
    <property type="entry name" value="PucR C-terminal helix-turn-helix domain"/>
    <property type="match status" value="1"/>
</dbReference>
<dbReference type="PANTHER" id="PTHR33744:SF1">
    <property type="entry name" value="DNA-BINDING TRANSCRIPTIONAL ACTIVATOR ADER"/>
    <property type="match status" value="1"/>
</dbReference>
<dbReference type="EMBL" id="FQYT01000025">
    <property type="protein sequence ID" value="SHJ53829.1"/>
    <property type="molecule type" value="Genomic_DNA"/>
</dbReference>
<sequence length="485" mass="56771">MNLSMWNIHDWLQDKGYKMLTFITYNNAVLKSARILNADVSDINIVYVGNNINDSRKLDSVFLVNGRDIIYIDDADHETVFNEVTQMFEFYSSWELEMNKSALYNNGLQKIIELSHPVFDIPIFIYDKYGKVLAISEEYPVDLHYHWEELYTLRYIPDNRMEELKQYGGLSDVFDKKGPTYFDDSPFGVPYLYSPIIINNEAMAHLVFFAALKPIPEDAIYLMGIMVETIKSHFQIHYADYVYNYQIASLMFSMLEKKDISDNILIAELYRINWKINDSYVILTFFEPVDGKPVMRDRIGNKLQENIKHCQKILFGEYLVLLVNLSKYGSEIQHLLRQINQIIGLHLRSGCSYPFDDFKKMSFYYTQALLTMNASQRIGEVAHINDYALPVINNLLSENVLLNSLIHPDLLSLRSYDLEHHTDFCDTLKVYLASSGNLSVLAKEIHIHRNTAIYRIHRIKELVHCDIEDPEIREYLFLSFHFMNK</sequence>
<name>A0A1M6K4G0_9FIRM</name>
<feature type="domain" description="PucR C-terminal helix-turn-helix" evidence="1">
    <location>
        <begin position="426"/>
        <end position="480"/>
    </location>
</feature>
<proteinExistence type="predicted"/>
<dbReference type="RefSeq" id="WP_073994382.1">
    <property type="nucleotide sequence ID" value="NZ_FQYT01000025.1"/>
</dbReference>
<dbReference type="PANTHER" id="PTHR33744">
    <property type="entry name" value="CARBOHYDRATE DIACID REGULATOR"/>
    <property type="match status" value="1"/>
</dbReference>
<dbReference type="AlphaFoldDB" id="A0A1M6K4G0"/>
<protein>
    <submittedName>
        <fullName evidence="2">PucR C-terminal helix-turn-helix domain-containing protein</fullName>
    </submittedName>
</protein>